<reference evidence="2" key="1">
    <citation type="submission" date="2016-11" db="UniProtKB">
        <authorList>
            <consortium name="WormBaseParasite"/>
        </authorList>
    </citation>
    <scope>IDENTIFICATION</scope>
</reference>
<keyword evidence="1" id="KW-1185">Reference proteome</keyword>
<proteinExistence type="predicted"/>
<dbReference type="Proteomes" id="UP000095283">
    <property type="component" value="Unplaced"/>
</dbReference>
<dbReference type="AlphaFoldDB" id="A0A1I7X2T8"/>
<organism evidence="1 2">
    <name type="scientific">Heterorhabditis bacteriophora</name>
    <name type="common">Entomopathogenic nematode worm</name>
    <dbReference type="NCBI Taxonomy" id="37862"/>
    <lineage>
        <taxon>Eukaryota</taxon>
        <taxon>Metazoa</taxon>
        <taxon>Ecdysozoa</taxon>
        <taxon>Nematoda</taxon>
        <taxon>Chromadorea</taxon>
        <taxon>Rhabditida</taxon>
        <taxon>Rhabditina</taxon>
        <taxon>Rhabditomorpha</taxon>
        <taxon>Strongyloidea</taxon>
        <taxon>Heterorhabditidae</taxon>
        <taxon>Heterorhabditis</taxon>
    </lineage>
</organism>
<evidence type="ECO:0000313" key="1">
    <source>
        <dbReference type="Proteomes" id="UP000095283"/>
    </source>
</evidence>
<dbReference type="WBParaSite" id="Hba_11703">
    <property type="protein sequence ID" value="Hba_11703"/>
    <property type="gene ID" value="Hba_11703"/>
</dbReference>
<sequence>MVQQFRIELTYFEYRRELDDMRLNKSLGDLIKIKTTLKTLVTMMTLICKKVIPFKIWFQMISFEFLTTVVLVLQNKNNRSLGIILCHTLLKYVFMTKKLIINVHNN</sequence>
<protein>
    <submittedName>
        <fullName evidence="2">Transmembrane protein</fullName>
    </submittedName>
</protein>
<name>A0A1I7X2T8_HETBA</name>
<accession>A0A1I7X2T8</accession>
<evidence type="ECO:0000313" key="2">
    <source>
        <dbReference type="WBParaSite" id="Hba_11703"/>
    </source>
</evidence>